<gene>
    <name evidence="2" type="ORF">BV898_19268</name>
</gene>
<dbReference type="EMBL" id="MTYJ01000475">
    <property type="protein sequence ID" value="OWA54876.1"/>
    <property type="molecule type" value="Genomic_DNA"/>
</dbReference>
<protein>
    <submittedName>
        <fullName evidence="2">Uncharacterized protein</fullName>
    </submittedName>
</protein>
<reference evidence="3" key="1">
    <citation type="submission" date="2017-01" db="EMBL/GenBank/DDBJ databases">
        <title>Comparative genomics of anhydrobiosis in the tardigrade Hypsibius dujardini.</title>
        <authorList>
            <person name="Yoshida Y."/>
            <person name="Koutsovoulos G."/>
            <person name="Laetsch D."/>
            <person name="Stevens L."/>
            <person name="Kumar S."/>
            <person name="Horikawa D."/>
            <person name="Ishino K."/>
            <person name="Komine S."/>
            <person name="Tomita M."/>
            <person name="Blaxter M."/>
            <person name="Arakawa K."/>
        </authorList>
    </citation>
    <scope>NUCLEOTIDE SEQUENCE [LARGE SCALE GENOMIC DNA]</scope>
    <source>
        <strain evidence="3">Z151</strain>
    </source>
</reference>
<organism evidence="2 3">
    <name type="scientific">Hypsibius exemplaris</name>
    <name type="common">Freshwater tardigrade</name>
    <dbReference type="NCBI Taxonomy" id="2072580"/>
    <lineage>
        <taxon>Eukaryota</taxon>
        <taxon>Metazoa</taxon>
        <taxon>Ecdysozoa</taxon>
        <taxon>Tardigrada</taxon>
        <taxon>Eutardigrada</taxon>
        <taxon>Parachela</taxon>
        <taxon>Hypsibioidea</taxon>
        <taxon>Hypsibiidae</taxon>
        <taxon>Hypsibius</taxon>
    </lineage>
</organism>
<name>A0A9X6RPL0_HYPEX</name>
<dbReference type="Proteomes" id="UP000192578">
    <property type="component" value="Unassembled WGS sequence"/>
</dbReference>
<evidence type="ECO:0000256" key="1">
    <source>
        <dbReference type="SAM" id="SignalP"/>
    </source>
</evidence>
<proteinExistence type="predicted"/>
<evidence type="ECO:0000313" key="3">
    <source>
        <dbReference type="Proteomes" id="UP000192578"/>
    </source>
</evidence>
<feature type="chain" id="PRO_5040757076" evidence="1">
    <location>
        <begin position="27"/>
        <end position="84"/>
    </location>
</feature>
<sequence>MGCHVKMLHLCVLLLTILSVNPAIDAVPCVRTVVVGPNVSSFGTSDADTPSEDHKRLRTLYMAKSEKDSLDNLRLRLENGLSAT</sequence>
<accession>A0A9X6RPL0</accession>
<evidence type="ECO:0000313" key="2">
    <source>
        <dbReference type="EMBL" id="OWA54876.1"/>
    </source>
</evidence>
<dbReference type="AlphaFoldDB" id="A0A9X6RPL0"/>
<feature type="signal peptide" evidence="1">
    <location>
        <begin position="1"/>
        <end position="26"/>
    </location>
</feature>
<keyword evidence="3" id="KW-1185">Reference proteome</keyword>
<keyword evidence="1" id="KW-0732">Signal</keyword>
<comment type="caution">
    <text evidence="2">The sequence shown here is derived from an EMBL/GenBank/DDBJ whole genome shotgun (WGS) entry which is preliminary data.</text>
</comment>